<reference evidence="2" key="1">
    <citation type="journal article" date="2020" name="Stud. Mycol.">
        <title>101 Dothideomycetes genomes: a test case for predicting lifestyles and emergence of pathogens.</title>
        <authorList>
            <person name="Haridas S."/>
            <person name="Albert R."/>
            <person name="Binder M."/>
            <person name="Bloem J."/>
            <person name="Labutti K."/>
            <person name="Salamov A."/>
            <person name="Andreopoulos B."/>
            <person name="Baker S."/>
            <person name="Barry K."/>
            <person name="Bills G."/>
            <person name="Bluhm B."/>
            <person name="Cannon C."/>
            <person name="Castanera R."/>
            <person name="Culley D."/>
            <person name="Daum C."/>
            <person name="Ezra D."/>
            <person name="Gonzalez J."/>
            <person name="Henrissat B."/>
            <person name="Kuo A."/>
            <person name="Liang C."/>
            <person name="Lipzen A."/>
            <person name="Lutzoni F."/>
            <person name="Magnuson J."/>
            <person name="Mondo S."/>
            <person name="Nolan M."/>
            <person name="Ohm R."/>
            <person name="Pangilinan J."/>
            <person name="Park H.-J."/>
            <person name="Ramirez L."/>
            <person name="Alfaro M."/>
            <person name="Sun H."/>
            <person name="Tritt A."/>
            <person name="Yoshinaga Y."/>
            <person name="Zwiers L.-H."/>
            <person name="Turgeon B."/>
            <person name="Goodwin S."/>
            <person name="Spatafora J."/>
            <person name="Crous P."/>
            <person name="Grigoriev I."/>
        </authorList>
    </citation>
    <scope>NUCLEOTIDE SEQUENCE</scope>
    <source>
        <strain evidence="2">CBS 130266</strain>
    </source>
</reference>
<evidence type="ECO:0000313" key="2">
    <source>
        <dbReference type="EMBL" id="KAF2435805.1"/>
    </source>
</evidence>
<dbReference type="InterPro" id="IPR038883">
    <property type="entry name" value="AN11006-like"/>
</dbReference>
<dbReference type="PANTHER" id="PTHR42085">
    <property type="entry name" value="F-BOX DOMAIN-CONTAINING PROTEIN"/>
    <property type="match status" value="1"/>
</dbReference>
<sequence>MTNMMVCIALCVAAITVMLTILKHFWHRNSTTTSKVRSAPPPTSKGTGQGQTPKPKGYAFDDSGRGTLTYNGSPTPEIIVGTSNGFWIIGGSVALIHGSISPTDPKNIIVDEGVSEISHPAMGKMSLNVFRVKPRTFEHFLNLPRELRDQIYAECVRFDKIERGRRAHIQGRPDIQFYPDAMPMYHLGRNSPGIEGVPDDQLADAIPMHHNSPEYAISWRHNNGGHEKAVCRPRNTSIFCTKTHAEPGSGGLRSVAIFYTNKQVGAEAREVFYKQTMFAVDTSQHRTLLSPDYSWRLFYKLHFWGFIRHLSIDLNSRDDTISRRITVISQLLRHWQTPLLSVYLTLKAESPDFCQIVEKTRVLQRLGDIRVSGKVTIKMKGTRATEAAMVEENLRKLCQRMLKNRMVHFSINEVQTLFSKDFNHAPDDCWKDDGKLTRNKDSRIFFVKAGKPSTAQGVLPAP</sequence>
<organism evidence="2 3">
    <name type="scientific">Tothia fuscella</name>
    <dbReference type="NCBI Taxonomy" id="1048955"/>
    <lineage>
        <taxon>Eukaryota</taxon>
        <taxon>Fungi</taxon>
        <taxon>Dikarya</taxon>
        <taxon>Ascomycota</taxon>
        <taxon>Pezizomycotina</taxon>
        <taxon>Dothideomycetes</taxon>
        <taxon>Pleosporomycetidae</taxon>
        <taxon>Venturiales</taxon>
        <taxon>Cylindrosympodiaceae</taxon>
        <taxon>Tothia</taxon>
    </lineage>
</organism>
<proteinExistence type="predicted"/>
<evidence type="ECO:0000313" key="3">
    <source>
        <dbReference type="Proteomes" id="UP000800235"/>
    </source>
</evidence>
<dbReference type="AlphaFoldDB" id="A0A9P4P088"/>
<dbReference type="Proteomes" id="UP000800235">
    <property type="component" value="Unassembled WGS sequence"/>
</dbReference>
<feature type="region of interest" description="Disordered" evidence="1">
    <location>
        <begin position="32"/>
        <end position="66"/>
    </location>
</feature>
<dbReference type="EMBL" id="MU007012">
    <property type="protein sequence ID" value="KAF2435805.1"/>
    <property type="molecule type" value="Genomic_DNA"/>
</dbReference>
<gene>
    <name evidence="2" type="ORF">EJ08DRAFT_692378</name>
</gene>
<accession>A0A9P4P088</accession>
<dbReference type="PANTHER" id="PTHR42085:SF2">
    <property type="entry name" value="F-BOX DOMAIN-CONTAINING PROTEIN"/>
    <property type="match status" value="1"/>
</dbReference>
<protein>
    <submittedName>
        <fullName evidence="2">Uncharacterized protein</fullName>
    </submittedName>
</protein>
<name>A0A9P4P088_9PEZI</name>
<comment type="caution">
    <text evidence="2">The sequence shown here is derived from an EMBL/GenBank/DDBJ whole genome shotgun (WGS) entry which is preliminary data.</text>
</comment>
<keyword evidence="3" id="KW-1185">Reference proteome</keyword>
<evidence type="ECO:0000256" key="1">
    <source>
        <dbReference type="SAM" id="MobiDB-lite"/>
    </source>
</evidence>